<accession>A0ACB9ZE77</accession>
<gene>
    <name evidence="1" type="ORF">F4820DRAFT_10918</name>
</gene>
<protein>
    <submittedName>
        <fullName evidence="1">Glycoside hydrolase family 16 protein</fullName>
    </submittedName>
</protein>
<comment type="caution">
    <text evidence="1">The sequence shown here is derived from an EMBL/GenBank/DDBJ whole genome shotgun (WGS) entry which is preliminary data.</text>
</comment>
<keyword evidence="2" id="KW-1185">Reference proteome</keyword>
<organism evidence="1 2">
    <name type="scientific">Hypoxylon rubiginosum</name>
    <dbReference type="NCBI Taxonomy" id="110542"/>
    <lineage>
        <taxon>Eukaryota</taxon>
        <taxon>Fungi</taxon>
        <taxon>Dikarya</taxon>
        <taxon>Ascomycota</taxon>
        <taxon>Pezizomycotina</taxon>
        <taxon>Sordariomycetes</taxon>
        <taxon>Xylariomycetidae</taxon>
        <taxon>Xylariales</taxon>
        <taxon>Hypoxylaceae</taxon>
        <taxon>Hypoxylon</taxon>
    </lineage>
</organism>
<dbReference type="Proteomes" id="UP001497700">
    <property type="component" value="Unassembled WGS sequence"/>
</dbReference>
<name>A0ACB9ZE77_9PEZI</name>
<evidence type="ECO:0000313" key="2">
    <source>
        <dbReference type="Proteomes" id="UP001497700"/>
    </source>
</evidence>
<dbReference type="EMBL" id="MU393430">
    <property type="protein sequence ID" value="KAI4869474.1"/>
    <property type="molecule type" value="Genomic_DNA"/>
</dbReference>
<keyword evidence="1" id="KW-0378">Hydrolase</keyword>
<sequence>MGYPTLFRSLVAIFSLAPLSMAAYPEISDDRCDCYLTNGSSSHYFTTHKFFDFRDKVDDAGVPAIIEDADESSEANATSSYLSSDEWTDYWAIQSWNNAAVLSSGVSDASVLMAHSPNNVYIEKNQDENADSSTYLTMRTARLDDFQTACEFESAIRNYQYLSVRMYARTVGAPGAVTAMFTYRDIGDNTDLTAVQESDLEIRTLDPPDRVQYTNQPSYTSMGLDVQEATRNVTIPNQRDWTNWAVYRMDWSPGMTTWYIDGDEVASISFQAPRDPSMLIFNSWSDGGSWAGNMSVGSEADLQIQWIELVYNTTGSSEKRSDTPSHIMMRTEGEENEKRDEGSCYNICSIDQREETGTTTLVQGSAPKTIVSWVVILCLALFAW</sequence>
<proteinExistence type="predicted"/>
<reference evidence="1 2" key="1">
    <citation type="journal article" date="2022" name="New Phytol.">
        <title>Ecological generalism drives hyperdiversity of secondary metabolite gene clusters in xylarialean endophytes.</title>
        <authorList>
            <person name="Franco M.E.E."/>
            <person name="Wisecaver J.H."/>
            <person name="Arnold A.E."/>
            <person name="Ju Y.M."/>
            <person name="Slot J.C."/>
            <person name="Ahrendt S."/>
            <person name="Moore L.P."/>
            <person name="Eastman K.E."/>
            <person name="Scott K."/>
            <person name="Konkel Z."/>
            <person name="Mondo S.J."/>
            <person name="Kuo A."/>
            <person name="Hayes R.D."/>
            <person name="Haridas S."/>
            <person name="Andreopoulos B."/>
            <person name="Riley R."/>
            <person name="LaButti K."/>
            <person name="Pangilinan J."/>
            <person name="Lipzen A."/>
            <person name="Amirebrahimi M."/>
            <person name="Yan J."/>
            <person name="Adam C."/>
            <person name="Keymanesh K."/>
            <person name="Ng V."/>
            <person name="Louie K."/>
            <person name="Northen T."/>
            <person name="Drula E."/>
            <person name="Henrissat B."/>
            <person name="Hsieh H.M."/>
            <person name="Youens-Clark K."/>
            <person name="Lutzoni F."/>
            <person name="Miadlikowska J."/>
            <person name="Eastwood D.C."/>
            <person name="Hamelin R.C."/>
            <person name="Grigoriev I.V."/>
            <person name="U'Ren J.M."/>
        </authorList>
    </citation>
    <scope>NUCLEOTIDE SEQUENCE [LARGE SCALE GENOMIC DNA]</scope>
    <source>
        <strain evidence="1 2">CBS 119005</strain>
    </source>
</reference>
<evidence type="ECO:0000313" key="1">
    <source>
        <dbReference type="EMBL" id="KAI4869474.1"/>
    </source>
</evidence>